<evidence type="ECO:0000256" key="6">
    <source>
        <dbReference type="ARBA" id="ARBA00022989"/>
    </source>
</evidence>
<proteinExistence type="inferred from homology"/>
<dbReference type="EMBL" id="JADQDO010000009">
    <property type="protein sequence ID" value="MBF9234995.1"/>
    <property type="molecule type" value="Genomic_DNA"/>
</dbReference>
<keyword evidence="7 8" id="KW-0472">Membrane</keyword>
<feature type="transmembrane region" description="Helical" evidence="8">
    <location>
        <begin position="46"/>
        <end position="66"/>
    </location>
</feature>
<evidence type="ECO:0000313" key="10">
    <source>
        <dbReference type="Proteomes" id="UP000599312"/>
    </source>
</evidence>
<evidence type="ECO:0000313" key="9">
    <source>
        <dbReference type="EMBL" id="MBF9234995.1"/>
    </source>
</evidence>
<dbReference type="InterPro" id="IPR011606">
    <property type="entry name" value="Brnchd-chn_aa_trnsp_permease"/>
</dbReference>
<dbReference type="PANTHER" id="PTHR34979">
    <property type="entry name" value="INNER MEMBRANE PROTEIN YGAZ"/>
    <property type="match status" value="1"/>
</dbReference>
<keyword evidence="3" id="KW-0813">Transport</keyword>
<evidence type="ECO:0000256" key="1">
    <source>
        <dbReference type="ARBA" id="ARBA00004651"/>
    </source>
</evidence>
<feature type="transmembrane region" description="Helical" evidence="8">
    <location>
        <begin position="214"/>
        <end position="232"/>
    </location>
</feature>
<protein>
    <submittedName>
        <fullName evidence="9">AzlC family ABC transporter permease</fullName>
    </submittedName>
</protein>
<keyword evidence="4" id="KW-1003">Cell membrane</keyword>
<feature type="transmembrane region" description="Helical" evidence="8">
    <location>
        <begin position="171"/>
        <end position="189"/>
    </location>
</feature>
<evidence type="ECO:0000256" key="5">
    <source>
        <dbReference type="ARBA" id="ARBA00022692"/>
    </source>
</evidence>
<name>A0A931FPP6_9HYPH</name>
<feature type="transmembrane region" description="Helical" evidence="8">
    <location>
        <begin position="20"/>
        <end position="39"/>
    </location>
</feature>
<sequence>MMPNLRPHFTLAGLSHGARAALPAFPGFIMFSMAFGTAASQKGLSLAEAFGLSAFVYAGASQMVGLEIWQKVWSPTTILTIMTVTAVVNARMILLGATLHPWLKDEPKLRTALNLFLITDSGWLINTRYYSEGGRDVGILLGSGLALWAVWLIATFAGFFAGALVPEPTRFGLDLVMPIFFGAMLVPLWKGPKPALPWLVAGAVSLAFHTLVPGYLFILAGAVAGVIAGMLIE</sequence>
<accession>A0A931FPP6</accession>
<dbReference type="Proteomes" id="UP000599312">
    <property type="component" value="Unassembled WGS sequence"/>
</dbReference>
<feature type="transmembrane region" description="Helical" evidence="8">
    <location>
        <begin position="78"/>
        <end position="99"/>
    </location>
</feature>
<organism evidence="9 10">
    <name type="scientific">Microvirga alba</name>
    <dbReference type="NCBI Taxonomy" id="2791025"/>
    <lineage>
        <taxon>Bacteria</taxon>
        <taxon>Pseudomonadati</taxon>
        <taxon>Pseudomonadota</taxon>
        <taxon>Alphaproteobacteria</taxon>
        <taxon>Hyphomicrobiales</taxon>
        <taxon>Methylobacteriaceae</taxon>
        <taxon>Microvirga</taxon>
    </lineage>
</organism>
<evidence type="ECO:0000256" key="3">
    <source>
        <dbReference type="ARBA" id="ARBA00022448"/>
    </source>
</evidence>
<evidence type="ECO:0000256" key="4">
    <source>
        <dbReference type="ARBA" id="ARBA00022475"/>
    </source>
</evidence>
<comment type="similarity">
    <text evidence="2">Belongs to the AzlC family.</text>
</comment>
<dbReference type="PANTHER" id="PTHR34979:SF1">
    <property type="entry name" value="INNER MEMBRANE PROTEIN YGAZ"/>
    <property type="match status" value="1"/>
</dbReference>
<keyword evidence="6 8" id="KW-1133">Transmembrane helix</keyword>
<evidence type="ECO:0000256" key="2">
    <source>
        <dbReference type="ARBA" id="ARBA00010735"/>
    </source>
</evidence>
<evidence type="ECO:0000256" key="8">
    <source>
        <dbReference type="SAM" id="Phobius"/>
    </source>
</evidence>
<dbReference type="GO" id="GO:1903785">
    <property type="term" value="P:L-valine transmembrane transport"/>
    <property type="evidence" value="ECO:0007669"/>
    <property type="project" value="TreeGrafter"/>
</dbReference>
<evidence type="ECO:0000256" key="7">
    <source>
        <dbReference type="ARBA" id="ARBA00023136"/>
    </source>
</evidence>
<dbReference type="Pfam" id="PF03591">
    <property type="entry name" value="AzlC"/>
    <property type="match status" value="1"/>
</dbReference>
<gene>
    <name evidence="9" type="ORF">I2H38_16595</name>
</gene>
<feature type="transmembrane region" description="Helical" evidence="8">
    <location>
        <begin position="137"/>
        <end position="164"/>
    </location>
</feature>
<dbReference type="GO" id="GO:0005886">
    <property type="term" value="C:plasma membrane"/>
    <property type="evidence" value="ECO:0007669"/>
    <property type="project" value="UniProtKB-SubCell"/>
</dbReference>
<reference evidence="9" key="1">
    <citation type="submission" date="2020-11" db="EMBL/GenBank/DDBJ databases">
        <authorList>
            <person name="Kim M.K."/>
        </authorList>
    </citation>
    <scope>NUCLEOTIDE SEQUENCE</scope>
    <source>
        <strain evidence="9">BT350</strain>
    </source>
</reference>
<comment type="subcellular location">
    <subcellularLocation>
        <location evidence="1">Cell membrane</location>
        <topology evidence="1">Multi-pass membrane protein</topology>
    </subcellularLocation>
</comment>
<comment type="caution">
    <text evidence="9">The sequence shown here is derived from an EMBL/GenBank/DDBJ whole genome shotgun (WGS) entry which is preliminary data.</text>
</comment>
<keyword evidence="5 8" id="KW-0812">Transmembrane</keyword>
<dbReference type="AlphaFoldDB" id="A0A931FPP6"/>
<keyword evidence="10" id="KW-1185">Reference proteome</keyword>